<dbReference type="AlphaFoldDB" id="A0A9P0PS52"/>
<evidence type="ECO:0000313" key="3">
    <source>
        <dbReference type="Proteomes" id="UP001152888"/>
    </source>
</evidence>
<keyword evidence="1" id="KW-0812">Transmembrane</keyword>
<organism evidence="2 3">
    <name type="scientific">Acanthoscelides obtectus</name>
    <name type="common">Bean weevil</name>
    <name type="synonym">Bruchus obtectus</name>
    <dbReference type="NCBI Taxonomy" id="200917"/>
    <lineage>
        <taxon>Eukaryota</taxon>
        <taxon>Metazoa</taxon>
        <taxon>Ecdysozoa</taxon>
        <taxon>Arthropoda</taxon>
        <taxon>Hexapoda</taxon>
        <taxon>Insecta</taxon>
        <taxon>Pterygota</taxon>
        <taxon>Neoptera</taxon>
        <taxon>Endopterygota</taxon>
        <taxon>Coleoptera</taxon>
        <taxon>Polyphaga</taxon>
        <taxon>Cucujiformia</taxon>
        <taxon>Chrysomeloidea</taxon>
        <taxon>Chrysomelidae</taxon>
        <taxon>Bruchinae</taxon>
        <taxon>Bruchini</taxon>
        <taxon>Acanthoscelides</taxon>
    </lineage>
</organism>
<accession>A0A9P0PS52</accession>
<proteinExistence type="predicted"/>
<evidence type="ECO:0000313" key="2">
    <source>
        <dbReference type="EMBL" id="CAH1991698.1"/>
    </source>
</evidence>
<evidence type="ECO:0000256" key="1">
    <source>
        <dbReference type="SAM" id="Phobius"/>
    </source>
</evidence>
<dbReference type="Proteomes" id="UP001152888">
    <property type="component" value="Unassembled WGS sequence"/>
</dbReference>
<name>A0A9P0PS52_ACAOB</name>
<keyword evidence="1" id="KW-1133">Transmembrane helix</keyword>
<keyword evidence="3" id="KW-1185">Reference proteome</keyword>
<protein>
    <submittedName>
        <fullName evidence="2">Uncharacterized protein</fullName>
    </submittedName>
</protein>
<comment type="caution">
    <text evidence="2">The sequence shown here is derived from an EMBL/GenBank/DDBJ whole genome shotgun (WGS) entry which is preliminary data.</text>
</comment>
<reference evidence="2" key="1">
    <citation type="submission" date="2022-03" db="EMBL/GenBank/DDBJ databases">
        <authorList>
            <person name="Sayadi A."/>
        </authorList>
    </citation>
    <scope>NUCLEOTIDE SEQUENCE</scope>
</reference>
<dbReference type="EMBL" id="CAKOFQ010007122">
    <property type="protein sequence ID" value="CAH1991698.1"/>
    <property type="molecule type" value="Genomic_DNA"/>
</dbReference>
<feature type="transmembrane region" description="Helical" evidence="1">
    <location>
        <begin position="6"/>
        <end position="25"/>
    </location>
</feature>
<sequence length="80" mass="9259">MNKLGGYYFLFSIFYFLELGGRDITNRTYVILRRLISNHLAVSYNYLGTRQEKKAFKTSFLNKVIIRAVLSGTNATKKDV</sequence>
<gene>
    <name evidence="2" type="ORF">ACAOBT_LOCUS20450</name>
</gene>
<keyword evidence="1" id="KW-0472">Membrane</keyword>
<dbReference type="OrthoDB" id="7554902at2759"/>